<dbReference type="Gene3D" id="1.10.630.10">
    <property type="entry name" value="Cytochrome P450"/>
    <property type="match status" value="1"/>
</dbReference>
<comment type="cofactor">
    <cofactor evidence="1">
        <name>heme</name>
        <dbReference type="ChEBI" id="CHEBI:30413"/>
    </cofactor>
</comment>
<accession>B9JNW8</accession>
<dbReference type="SUPFAM" id="SSF48264">
    <property type="entry name" value="Cytochrome P450"/>
    <property type="match status" value="1"/>
</dbReference>
<evidence type="ECO:0000313" key="3">
    <source>
        <dbReference type="EMBL" id="ACM29249.1"/>
    </source>
</evidence>
<dbReference type="STRING" id="311403.Arad_7831"/>
<dbReference type="InterPro" id="IPR001128">
    <property type="entry name" value="Cyt_P450"/>
</dbReference>
<dbReference type="InterPro" id="IPR036396">
    <property type="entry name" value="Cyt_P450_sf"/>
</dbReference>
<dbReference type="InterPro" id="IPR002397">
    <property type="entry name" value="Cyt_P450_B"/>
</dbReference>
<dbReference type="PANTHER" id="PTHR46696">
    <property type="entry name" value="P450, PUTATIVE (EUROFUNG)-RELATED"/>
    <property type="match status" value="1"/>
</dbReference>
<dbReference type="PANTHER" id="PTHR46696:SF6">
    <property type="entry name" value="P450, PUTATIVE (EUROFUNG)-RELATED"/>
    <property type="match status" value="1"/>
</dbReference>
<name>B9JNW8_RHIR8</name>
<dbReference type="Pfam" id="PF00067">
    <property type="entry name" value="p450"/>
    <property type="match status" value="1"/>
</dbReference>
<dbReference type="GO" id="GO:0005506">
    <property type="term" value="F:iron ion binding"/>
    <property type="evidence" value="ECO:0007669"/>
    <property type="project" value="InterPro"/>
</dbReference>
<dbReference type="eggNOG" id="COG2124">
    <property type="taxonomic scope" value="Bacteria"/>
</dbReference>
<dbReference type="GO" id="GO:0020037">
    <property type="term" value="F:heme binding"/>
    <property type="evidence" value="ECO:0007669"/>
    <property type="project" value="InterPro"/>
</dbReference>
<dbReference type="PRINTS" id="PR00359">
    <property type="entry name" value="BP450"/>
</dbReference>
<evidence type="ECO:0000256" key="2">
    <source>
        <dbReference type="ARBA" id="ARBA00010617"/>
    </source>
</evidence>
<proteinExistence type="inferred from homology"/>
<evidence type="ECO:0000256" key="1">
    <source>
        <dbReference type="ARBA" id="ARBA00001971"/>
    </source>
</evidence>
<dbReference type="AlphaFoldDB" id="B9JNW8"/>
<keyword evidence="3" id="KW-0503">Monooxygenase</keyword>
<dbReference type="GO" id="GO:0004497">
    <property type="term" value="F:monooxygenase activity"/>
    <property type="evidence" value="ECO:0007669"/>
    <property type="project" value="UniProtKB-KW"/>
</dbReference>
<dbReference type="HOGENOM" id="CLU_033716_0_2_5"/>
<dbReference type="Proteomes" id="UP000001600">
    <property type="component" value="Chromosome 2"/>
</dbReference>
<reference evidence="3 4" key="1">
    <citation type="journal article" date="2009" name="J. Bacteriol.">
        <title>Genome sequences of three Agrobacterium biovars help elucidate the evolution of multichromosome genomes in bacteria.</title>
        <authorList>
            <person name="Slater S.C."/>
            <person name="Goldman B.S."/>
            <person name="Goodner B."/>
            <person name="Setubal J.C."/>
            <person name="Farrand S.K."/>
            <person name="Nester E.W."/>
            <person name="Burr T.J."/>
            <person name="Banta L."/>
            <person name="Dickerman A.W."/>
            <person name="Paulsen I."/>
            <person name="Otten L."/>
            <person name="Suen G."/>
            <person name="Welch R."/>
            <person name="Almeida N.F."/>
            <person name="Arnold F."/>
            <person name="Burton O.T."/>
            <person name="Du Z."/>
            <person name="Ewing A."/>
            <person name="Godsy E."/>
            <person name="Heisel S."/>
            <person name="Houmiel K.L."/>
            <person name="Jhaveri J."/>
            <person name="Lu J."/>
            <person name="Miller N.M."/>
            <person name="Norton S."/>
            <person name="Chen Q."/>
            <person name="Phoolcharoen W."/>
            <person name="Ohlin V."/>
            <person name="Ondrusek D."/>
            <person name="Pride N."/>
            <person name="Stricklin S.L."/>
            <person name="Sun J."/>
            <person name="Wheeler C."/>
            <person name="Wilson L."/>
            <person name="Zhu H."/>
            <person name="Wood D.W."/>
        </authorList>
    </citation>
    <scope>NUCLEOTIDE SEQUENCE [LARGE SCALE GENOMIC DNA]</scope>
    <source>
        <strain evidence="4">K84 / ATCC BAA-868</strain>
    </source>
</reference>
<evidence type="ECO:0000313" key="4">
    <source>
        <dbReference type="Proteomes" id="UP000001600"/>
    </source>
</evidence>
<gene>
    <name evidence="3" type="primary">cpxP2</name>
    <name evidence="3" type="ordered locus">Arad_7831</name>
</gene>
<sequence>MVAGVAIEEAPTHMRLIFGPALQSDPHSTYRLFRENWPVARIDWPHRGSGEYLITRYSDVISIATSQGVSIDRSLAALPLSKQNRIEEPLFGTVLTLDNSVHANARRVLSSRLHRRTSALEPVLERTFAQLVGNYADGCELDIIEDLAEPICETMVAWITGFDLAAVKAMQVPSEKFVSKGFTFGSEFVSPGVLDCVAYLKDAIRRQLMSSLPDETLLEARLASGDRDVASYDINTCLLVITAGLQTTKHSIGNVLATLLEHPKLIEELRTSPTSVPSAVEECLRFDGPSQAVGRVLLRDTFMRDVLLKKGAFVRLALSAANRDPEHFPDPDVPNIHRESCRHLAFGFSQHACLGARITRICLNVVVQGLLNEFPAIELSPRGSERLLGSSLRGYRSYFVTVKRA</sequence>
<dbReference type="KEGG" id="ara:Arad_7831"/>
<dbReference type="GO" id="GO:0016705">
    <property type="term" value="F:oxidoreductase activity, acting on paired donors, with incorporation or reduction of molecular oxygen"/>
    <property type="evidence" value="ECO:0007669"/>
    <property type="project" value="InterPro"/>
</dbReference>
<keyword evidence="3" id="KW-0560">Oxidoreductase</keyword>
<dbReference type="EMBL" id="CP000629">
    <property type="protein sequence ID" value="ACM29249.1"/>
    <property type="molecule type" value="Genomic_DNA"/>
</dbReference>
<organism evidence="3 4">
    <name type="scientific">Rhizobium rhizogenes (strain K84 / ATCC BAA-868)</name>
    <name type="common">Agrobacterium radiobacter</name>
    <dbReference type="NCBI Taxonomy" id="311403"/>
    <lineage>
        <taxon>Bacteria</taxon>
        <taxon>Pseudomonadati</taxon>
        <taxon>Pseudomonadota</taxon>
        <taxon>Alphaproteobacteria</taxon>
        <taxon>Hyphomicrobiales</taxon>
        <taxon>Rhizobiaceae</taxon>
        <taxon>Rhizobium/Agrobacterium group</taxon>
        <taxon>Rhizobium</taxon>
    </lineage>
</organism>
<protein>
    <submittedName>
        <fullName evidence="3">Cytochrome p450 monooxygenase protein</fullName>
    </submittedName>
</protein>
<comment type="similarity">
    <text evidence="2">Belongs to the cytochrome P450 family.</text>
</comment>